<feature type="transmembrane region" description="Helical" evidence="1">
    <location>
        <begin position="62"/>
        <end position="81"/>
    </location>
</feature>
<evidence type="ECO:0000313" key="3">
    <source>
        <dbReference type="WBParaSite" id="ACRNAN_scaffold728.g22625.t1"/>
    </source>
</evidence>
<keyword evidence="1" id="KW-0812">Transmembrane</keyword>
<keyword evidence="1" id="KW-1133">Transmembrane helix</keyword>
<organism evidence="2 3">
    <name type="scientific">Acrobeloides nanus</name>
    <dbReference type="NCBI Taxonomy" id="290746"/>
    <lineage>
        <taxon>Eukaryota</taxon>
        <taxon>Metazoa</taxon>
        <taxon>Ecdysozoa</taxon>
        <taxon>Nematoda</taxon>
        <taxon>Chromadorea</taxon>
        <taxon>Rhabditida</taxon>
        <taxon>Tylenchina</taxon>
        <taxon>Cephalobomorpha</taxon>
        <taxon>Cephaloboidea</taxon>
        <taxon>Cephalobidae</taxon>
        <taxon>Acrobeloides</taxon>
    </lineage>
</organism>
<reference evidence="3" key="1">
    <citation type="submission" date="2022-11" db="UniProtKB">
        <authorList>
            <consortium name="WormBaseParasite"/>
        </authorList>
    </citation>
    <scope>IDENTIFICATION</scope>
</reference>
<feature type="transmembrane region" description="Helical" evidence="1">
    <location>
        <begin position="132"/>
        <end position="156"/>
    </location>
</feature>
<evidence type="ECO:0000256" key="1">
    <source>
        <dbReference type="SAM" id="Phobius"/>
    </source>
</evidence>
<dbReference type="AlphaFoldDB" id="A0A914EEG9"/>
<dbReference type="WBParaSite" id="ACRNAN_scaffold728.g22625.t1">
    <property type="protein sequence ID" value="ACRNAN_scaffold728.g22625.t1"/>
    <property type="gene ID" value="ACRNAN_scaffold728.g22625"/>
</dbReference>
<dbReference type="Proteomes" id="UP000887540">
    <property type="component" value="Unplaced"/>
</dbReference>
<name>A0A914EEG9_9BILA</name>
<feature type="transmembrane region" description="Helical" evidence="1">
    <location>
        <begin position="102"/>
        <end position="126"/>
    </location>
</feature>
<keyword evidence="2" id="KW-1185">Reference proteome</keyword>
<sequence length="189" mass="21813">MIFKLELELLEVENTKITSIFGGENMSSKDDVEKSNQISTGIDESKYYICWSGFHVLSCAKIWAWLSLIFSAIDIIGFLLYKPEKHYVQIQDIVYSTELPQWSIVIILIGILIVYGIKVVIEVVIIVEEWPVGLIIIIAIACLVDILLAMLVYTYYRAYRYVKKVKRLKANSVYPMRRTQQPATISYFN</sequence>
<accession>A0A914EEG9</accession>
<proteinExistence type="predicted"/>
<evidence type="ECO:0000313" key="2">
    <source>
        <dbReference type="Proteomes" id="UP000887540"/>
    </source>
</evidence>
<keyword evidence="1" id="KW-0472">Membrane</keyword>
<protein>
    <submittedName>
        <fullName evidence="3">Uncharacterized protein</fullName>
    </submittedName>
</protein>